<accession>A0ABS8W354</accession>
<evidence type="ECO:0000313" key="1">
    <source>
        <dbReference type="EMBL" id="MCE2593377.1"/>
    </source>
</evidence>
<gene>
    <name evidence="1" type="ORF">K6Y31_00900</name>
</gene>
<keyword evidence="2" id="KW-1185">Reference proteome</keyword>
<comment type="caution">
    <text evidence="1">The sequence shown here is derived from an EMBL/GenBank/DDBJ whole genome shotgun (WGS) entry which is preliminary data.</text>
</comment>
<dbReference type="EMBL" id="JAIMJA010000001">
    <property type="protein sequence ID" value="MCE2593377.1"/>
    <property type="molecule type" value="Genomic_DNA"/>
</dbReference>
<sequence length="63" mass="7065">MMTLLIQLLRILDFAQMANTVLAFIVSPRVYHTTQLTTLALQHQVIHGITAIKTADFSLSNHC</sequence>
<dbReference type="Proteomes" id="UP001201273">
    <property type="component" value="Unassembled WGS sequence"/>
</dbReference>
<name>A0ABS8W354_9GAMM</name>
<evidence type="ECO:0000313" key="2">
    <source>
        <dbReference type="Proteomes" id="UP001201273"/>
    </source>
</evidence>
<organism evidence="1 2">
    <name type="scientific">Motilimonas cestriensis</name>
    <dbReference type="NCBI Taxonomy" id="2742685"/>
    <lineage>
        <taxon>Bacteria</taxon>
        <taxon>Pseudomonadati</taxon>
        <taxon>Pseudomonadota</taxon>
        <taxon>Gammaproteobacteria</taxon>
        <taxon>Alteromonadales</taxon>
        <taxon>Alteromonadales genera incertae sedis</taxon>
        <taxon>Motilimonas</taxon>
    </lineage>
</organism>
<proteinExistence type="predicted"/>
<reference evidence="1 2" key="1">
    <citation type="journal article" date="2022" name="Environ. Microbiol. Rep.">
        <title>Eco-phylogenetic analyses reveal divergent evolution of vitamin B12 metabolism in the marine bacterial family 'Psychromonadaceae'.</title>
        <authorList>
            <person name="Jin X."/>
            <person name="Yang Y."/>
            <person name="Cao H."/>
            <person name="Gao B."/>
            <person name="Zhao Z."/>
        </authorList>
    </citation>
    <scope>NUCLEOTIDE SEQUENCE [LARGE SCALE GENOMIC DNA]</scope>
    <source>
        <strain evidence="1 2">MKS20</strain>
    </source>
</reference>
<dbReference type="RefSeq" id="WP_233050990.1">
    <property type="nucleotide sequence ID" value="NZ_JAIMJA010000001.1"/>
</dbReference>
<evidence type="ECO:0008006" key="3">
    <source>
        <dbReference type="Google" id="ProtNLM"/>
    </source>
</evidence>
<protein>
    <recommendedName>
        <fullName evidence="3">Secreted protein</fullName>
    </recommendedName>
</protein>